<dbReference type="EMBL" id="JALKII010000004">
    <property type="protein sequence ID" value="MCK0537580.1"/>
    <property type="molecule type" value="Genomic_DNA"/>
</dbReference>
<dbReference type="SUPFAM" id="SSF46894">
    <property type="entry name" value="C-terminal effector domain of the bipartite response regulators"/>
    <property type="match status" value="1"/>
</dbReference>
<keyword evidence="3 8" id="KW-0597">Phosphoprotein</keyword>
<accession>A0ABT0E6W7</accession>
<evidence type="ECO:0000256" key="2">
    <source>
        <dbReference type="ARBA" id="ARBA00022490"/>
    </source>
</evidence>
<dbReference type="SUPFAM" id="SSF52172">
    <property type="entry name" value="CheY-like"/>
    <property type="match status" value="1"/>
</dbReference>
<proteinExistence type="predicted"/>
<dbReference type="PANTHER" id="PTHR48111">
    <property type="entry name" value="REGULATOR OF RPOS"/>
    <property type="match status" value="1"/>
</dbReference>
<dbReference type="Gene3D" id="3.40.50.2300">
    <property type="match status" value="1"/>
</dbReference>
<sequence length="222" mass="24268">MQVLLVEDDTLIATGIVAGLKAHGITAHHATNAETAEAACVDNIFDAVVLDLGLPDRDGLTLLETLRVNEHTLPVLILTARDAVEHRLDGLRGGADDYMTKPFDLRELAARLHVLARRAQGRAVQVITAGPLRLEPESGQAFMDGEPVALSRREIELLTYLAGSSDRWLPADVLRDRLYGFGEEFTGNALNVHIHNIRRKLGSQSIQTARGLGYRLGWKVAP</sequence>
<evidence type="ECO:0000256" key="8">
    <source>
        <dbReference type="PROSITE-ProRule" id="PRU00169"/>
    </source>
</evidence>
<dbReference type="Gene3D" id="6.10.250.690">
    <property type="match status" value="1"/>
</dbReference>
<feature type="domain" description="OmpR/PhoB-type" evidence="11">
    <location>
        <begin position="124"/>
        <end position="218"/>
    </location>
</feature>
<evidence type="ECO:0000259" key="10">
    <source>
        <dbReference type="PROSITE" id="PS50110"/>
    </source>
</evidence>
<dbReference type="PANTHER" id="PTHR48111:SF35">
    <property type="entry name" value="TRANSCRIPTIONAL REGULATORY PROTEIN QSEB"/>
    <property type="match status" value="1"/>
</dbReference>
<feature type="domain" description="Response regulatory" evidence="10">
    <location>
        <begin position="2"/>
        <end position="116"/>
    </location>
</feature>
<dbReference type="InterPro" id="IPR011006">
    <property type="entry name" value="CheY-like_superfamily"/>
</dbReference>
<dbReference type="Proteomes" id="UP001165524">
    <property type="component" value="Unassembled WGS sequence"/>
</dbReference>
<keyword evidence="6 9" id="KW-0238">DNA-binding</keyword>
<dbReference type="InterPro" id="IPR036388">
    <property type="entry name" value="WH-like_DNA-bd_sf"/>
</dbReference>
<feature type="modified residue" description="4-aspartylphosphate" evidence="8">
    <location>
        <position position="51"/>
    </location>
</feature>
<reference evidence="12" key="1">
    <citation type="submission" date="2022-04" db="EMBL/GenBank/DDBJ databases">
        <title>Alcanivorax sp. CY1518 draft genome sequence.</title>
        <authorList>
            <person name="Zhao G."/>
            <person name="An M."/>
        </authorList>
    </citation>
    <scope>NUCLEOTIDE SEQUENCE</scope>
    <source>
        <strain evidence="12">CY1518</strain>
    </source>
</reference>
<evidence type="ECO:0000256" key="6">
    <source>
        <dbReference type="ARBA" id="ARBA00023125"/>
    </source>
</evidence>
<comment type="caution">
    <text evidence="12">The sequence shown here is derived from an EMBL/GenBank/DDBJ whole genome shotgun (WGS) entry which is preliminary data.</text>
</comment>
<name>A0ABT0E6W7_9GAMM</name>
<evidence type="ECO:0000256" key="5">
    <source>
        <dbReference type="ARBA" id="ARBA00023015"/>
    </source>
</evidence>
<keyword evidence="2" id="KW-0963">Cytoplasm</keyword>
<keyword evidence="4" id="KW-0902">Two-component regulatory system</keyword>
<dbReference type="InterPro" id="IPR039420">
    <property type="entry name" value="WalR-like"/>
</dbReference>
<comment type="subcellular location">
    <subcellularLocation>
        <location evidence="1">Cytoplasm</location>
    </subcellularLocation>
</comment>
<keyword evidence="5" id="KW-0805">Transcription regulation</keyword>
<gene>
    <name evidence="12" type="ORF">MU846_07640</name>
</gene>
<dbReference type="SMART" id="SM00862">
    <property type="entry name" value="Trans_reg_C"/>
    <property type="match status" value="1"/>
</dbReference>
<evidence type="ECO:0000256" key="1">
    <source>
        <dbReference type="ARBA" id="ARBA00004496"/>
    </source>
</evidence>
<dbReference type="Gene3D" id="1.10.10.10">
    <property type="entry name" value="Winged helix-like DNA-binding domain superfamily/Winged helix DNA-binding domain"/>
    <property type="match status" value="1"/>
</dbReference>
<evidence type="ECO:0000313" key="13">
    <source>
        <dbReference type="Proteomes" id="UP001165524"/>
    </source>
</evidence>
<dbReference type="SMART" id="SM00448">
    <property type="entry name" value="REC"/>
    <property type="match status" value="1"/>
</dbReference>
<keyword evidence="7" id="KW-0804">Transcription</keyword>
<dbReference type="InterPro" id="IPR016032">
    <property type="entry name" value="Sig_transdc_resp-reg_C-effctor"/>
</dbReference>
<feature type="DNA-binding region" description="OmpR/PhoB-type" evidence="9">
    <location>
        <begin position="124"/>
        <end position="218"/>
    </location>
</feature>
<evidence type="ECO:0000256" key="3">
    <source>
        <dbReference type="ARBA" id="ARBA00022553"/>
    </source>
</evidence>
<protein>
    <submittedName>
        <fullName evidence="12">Response regulator</fullName>
    </submittedName>
</protein>
<keyword evidence="13" id="KW-1185">Reference proteome</keyword>
<evidence type="ECO:0000259" key="11">
    <source>
        <dbReference type="PROSITE" id="PS51755"/>
    </source>
</evidence>
<organism evidence="12 13">
    <name type="scientific">Alcanivorax quisquiliarum</name>
    <dbReference type="NCBI Taxonomy" id="2933565"/>
    <lineage>
        <taxon>Bacteria</taxon>
        <taxon>Pseudomonadati</taxon>
        <taxon>Pseudomonadota</taxon>
        <taxon>Gammaproteobacteria</taxon>
        <taxon>Oceanospirillales</taxon>
        <taxon>Alcanivoracaceae</taxon>
        <taxon>Alcanivorax</taxon>
    </lineage>
</organism>
<evidence type="ECO:0000256" key="9">
    <source>
        <dbReference type="PROSITE-ProRule" id="PRU01091"/>
    </source>
</evidence>
<evidence type="ECO:0000256" key="4">
    <source>
        <dbReference type="ARBA" id="ARBA00023012"/>
    </source>
</evidence>
<dbReference type="InterPro" id="IPR001867">
    <property type="entry name" value="OmpR/PhoB-type_DNA-bd"/>
</dbReference>
<dbReference type="Pfam" id="PF00486">
    <property type="entry name" value="Trans_reg_C"/>
    <property type="match status" value="1"/>
</dbReference>
<dbReference type="PROSITE" id="PS51755">
    <property type="entry name" value="OMPR_PHOB"/>
    <property type="match status" value="1"/>
</dbReference>
<dbReference type="Pfam" id="PF00072">
    <property type="entry name" value="Response_reg"/>
    <property type="match status" value="1"/>
</dbReference>
<dbReference type="CDD" id="cd00383">
    <property type="entry name" value="trans_reg_C"/>
    <property type="match status" value="1"/>
</dbReference>
<evidence type="ECO:0000256" key="7">
    <source>
        <dbReference type="ARBA" id="ARBA00023163"/>
    </source>
</evidence>
<dbReference type="RefSeq" id="WP_246951311.1">
    <property type="nucleotide sequence ID" value="NZ_JALKII010000004.1"/>
</dbReference>
<dbReference type="InterPro" id="IPR001789">
    <property type="entry name" value="Sig_transdc_resp-reg_receiver"/>
</dbReference>
<dbReference type="PROSITE" id="PS50110">
    <property type="entry name" value="RESPONSE_REGULATORY"/>
    <property type="match status" value="1"/>
</dbReference>
<evidence type="ECO:0000313" key="12">
    <source>
        <dbReference type="EMBL" id="MCK0537580.1"/>
    </source>
</evidence>